<dbReference type="PATRIC" id="fig|1068978.7.peg.7067"/>
<accession>A0A076N9G4</accession>
<name>A0A076N9G4_AMYME</name>
<dbReference type="KEGG" id="amq:AMETH_6575"/>
<dbReference type="AlphaFoldDB" id="A0A076N9G4"/>
<dbReference type="HOGENOM" id="CLU_3057855_0_0_11"/>
<protein>
    <submittedName>
        <fullName evidence="1">Uncharacterized protein</fullName>
    </submittedName>
</protein>
<sequence length="53" mass="5492">MQARGRLTATPADAATWRHSFTAAPADAALLRRQLGTTLASAAGETPTPESAR</sequence>
<gene>
    <name evidence="1" type="ORF">AMETH_6575</name>
</gene>
<proteinExistence type="predicted"/>
<organism evidence="1 2">
    <name type="scientific">Amycolatopsis methanolica 239</name>
    <dbReference type="NCBI Taxonomy" id="1068978"/>
    <lineage>
        <taxon>Bacteria</taxon>
        <taxon>Bacillati</taxon>
        <taxon>Actinomycetota</taxon>
        <taxon>Actinomycetes</taxon>
        <taxon>Pseudonocardiales</taxon>
        <taxon>Pseudonocardiaceae</taxon>
        <taxon>Amycolatopsis</taxon>
        <taxon>Amycolatopsis methanolica group</taxon>
    </lineage>
</organism>
<dbReference type="Proteomes" id="UP000062973">
    <property type="component" value="Chromosome"/>
</dbReference>
<dbReference type="STRING" id="1068978.AMETH_6575"/>
<dbReference type="EMBL" id="CP009110">
    <property type="protein sequence ID" value="AIJ26667.1"/>
    <property type="molecule type" value="Genomic_DNA"/>
</dbReference>
<reference evidence="1 2" key="1">
    <citation type="submission" date="2014-07" db="EMBL/GenBank/DDBJ databases">
        <title>Whole Genome Sequence of the Amycolatopsis methanolica 239.</title>
        <authorList>
            <person name="Tang B."/>
        </authorList>
    </citation>
    <scope>NUCLEOTIDE SEQUENCE [LARGE SCALE GENOMIC DNA]</scope>
    <source>
        <strain evidence="1 2">239</strain>
    </source>
</reference>
<evidence type="ECO:0000313" key="1">
    <source>
        <dbReference type="EMBL" id="AIJ26667.1"/>
    </source>
</evidence>
<keyword evidence="2" id="KW-1185">Reference proteome</keyword>
<evidence type="ECO:0000313" key="2">
    <source>
        <dbReference type="Proteomes" id="UP000062973"/>
    </source>
</evidence>